<dbReference type="AlphaFoldDB" id="A0AAV2JGU9"/>
<accession>A0AAV2JGU9</accession>
<evidence type="ECO:0000313" key="2">
    <source>
        <dbReference type="EMBL" id="CAL1574950.1"/>
    </source>
</evidence>
<gene>
    <name evidence="2" type="ORF">KC01_LOCUS6613</name>
</gene>
<dbReference type="EMBL" id="OZ035834">
    <property type="protein sequence ID" value="CAL1574950.1"/>
    <property type="molecule type" value="Genomic_DNA"/>
</dbReference>
<proteinExistence type="predicted"/>
<protein>
    <submittedName>
        <fullName evidence="2">Uncharacterized protein</fullName>
    </submittedName>
</protein>
<organism evidence="2 3">
    <name type="scientific">Knipowitschia caucasica</name>
    <name type="common">Caucasian dwarf goby</name>
    <name type="synonym">Pomatoschistus caucasicus</name>
    <dbReference type="NCBI Taxonomy" id="637954"/>
    <lineage>
        <taxon>Eukaryota</taxon>
        <taxon>Metazoa</taxon>
        <taxon>Chordata</taxon>
        <taxon>Craniata</taxon>
        <taxon>Vertebrata</taxon>
        <taxon>Euteleostomi</taxon>
        <taxon>Actinopterygii</taxon>
        <taxon>Neopterygii</taxon>
        <taxon>Teleostei</taxon>
        <taxon>Neoteleostei</taxon>
        <taxon>Acanthomorphata</taxon>
        <taxon>Gobiaria</taxon>
        <taxon>Gobiiformes</taxon>
        <taxon>Gobioidei</taxon>
        <taxon>Gobiidae</taxon>
        <taxon>Gobiinae</taxon>
        <taxon>Knipowitschia</taxon>
    </lineage>
</organism>
<dbReference type="Proteomes" id="UP001497482">
    <property type="component" value="Chromosome 12"/>
</dbReference>
<sequence length="99" mass="10416">MYVLSASACKSNHKTNERRGLTRLSQDVAGTRVSEGWRERESGPSGHLLLLSAPPANQGRAERKSGDAAICVTPPRERSAASGCEVEISSAVEATVPGP</sequence>
<reference evidence="2 3" key="1">
    <citation type="submission" date="2024-04" db="EMBL/GenBank/DDBJ databases">
        <authorList>
            <person name="Waldvogel A.-M."/>
            <person name="Schoenle A."/>
        </authorList>
    </citation>
    <scope>NUCLEOTIDE SEQUENCE [LARGE SCALE GENOMIC DNA]</scope>
</reference>
<evidence type="ECO:0000313" key="3">
    <source>
        <dbReference type="Proteomes" id="UP001497482"/>
    </source>
</evidence>
<name>A0AAV2JGU9_KNICA</name>
<feature type="region of interest" description="Disordered" evidence="1">
    <location>
        <begin position="1"/>
        <end position="66"/>
    </location>
</feature>
<keyword evidence="3" id="KW-1185">Reference proteome</keyword>
<evidence type="ECO:0000256" key="1">
    <source>
        <dbReference type="SAM" id="MobiDB-lite"/>
    </source>
</evidence>